<proteinExistence type="predicted"/>
<organism evidence="2 3">
    <name type="scientific">Nitrosospira briensis</name>
    <dbReference type="NCBI Taxonomy" id="35799"/>
    <lineage>
        <taxon>Bacteria</taxon>
        <taxon>Pseudomonadati</taxon>
        <taxon>Pseudomonadota</taxon>
        <taxon>Betaproteobacteria</taxon>
        <taxon>Nitrosomonadales</taxon>
        <taxon>Nitrosomonadaceae</taxon>
        <taxon>Nitrosospira</taxon>
    </lineage>
</organism>
<feature type="transmembrane region" description="Helical" evidence="1">
    <location>
        <begin position="210"/>
        <end position="228"/>
    </location>
</feature>
<feature type="transmembrane region" description="Helical" evidence="1">
    <location>
        <begin position="114"/>
        <end position="132"/>
    </location>
</feature>
<dbReference type="Proteomes" id="UP000183107">
    <property type="component" value="Unassembled WGS sequence"/>
</dbReference>
<keyword evidence="1" id="KW-0472">Membrane</keyword>
<reference evidence="3" key="1">
    <citation type="submission" date="2016-10" db="EMBL/GenBank/DDBJ databases">
        <authorList>
            <person name="Varghese N."/>
        </authorList>
    </citation>
    <scope>NUCLEOTIDE SEQUENCE [LARGE SCALE GENOMIC DNA]</scope>
    <source>
        <strain evidence="3">Nsp8</strain>
    </source>
</reference>
<feature type="transmembrane region" description="Helical" evidence="1">
    <location>
        <begin position="138"/>
        <end position="154"/>
    </location>
</feature>
<dbReference type="AlphaFoldDB" id="A0A1I5BSB2"/>
<evidence type="ECO:0008006" key="4">
    <source>
        <dbReference type="Google" id="ProtNLM"/>
    </source>
</evidence>
<feature type="transmembrane region" description="Helical" evidence="1">
    <location>
        <begin position="309"/>
        <end position="325"/>
    </location>
</feature>
<sequence>MTPTYNSYRANLFVATVTAVGLSAFWFWLTWRYDFDLADEGYYWYGAQRVLQGEVPLRDFMSYDIGRYYWTAAFMRLMGDDGLFAARLSAVVYQTLGTLLGVFTCLLALQRKGAVRWLFALLAAFILTIWAIPYYKAYDHATSIIIVAMLVLMLKTAKPATWLFAGICLGIAAVMGRNHGAYGAVAFILVVSALLVQMPSRRALAGLCGYFFLGVLIGFSPTLIMMLATDGFATAFVGSIARMFKHGATNIPLPVPWPWSMKPGEVGVFWTSVTIFTGIGFVFLLAFPLVGILALAFRRFDMNSDGRKVLFATVAATIPYAHYAFSRPDLTHLSLGIFPALIGLMAAGGLMKGSRPLALVVSLLGVSLLTLSGSNAYLAHNLIKIDHVKTDVAGEQLWISRGLSERLQLITRELQEMTGPPGRFLALPNMPSIHAIFHVKMPIWETYSLIPRGRDFEIAEIMRLESSLPELVLLSDHALDGNPEFRYSRMHPLTYAWLISRYRPADRSPELEDLNLKVYLLDQSSQ</sequence>
<feature type="transmembrane region" description="Helical" evidence="1">
    <location>
        <begin position="181"/>
        <end position="198"/>
    </location>
</feature>
<feature type="transmembrane region" description="Helical" evidence="1">
    <location>
        <begin position="84"/>
        <end position="107"/>
    </location>
</feature>
<feature type="transmembrane region" description="Helical" evidence="1">
    <location>
        <begin position="159"/>
        <end position="175"/>
    </location>
</feature>
<evidence type="ECO:0000313" key="2">
    <source>
        <dbReference type="EMBL" id="SFN77664.1"/>
    </source>
</evidence>
<keyword evidence="1" id="KW-0812">Transmembrane</keyword>
<evidence type="ECO:0000313" key="3">
    <source>
        <dbReference type="Proteomes" id="UP000183107"/>
    </source>
</evidence>
<keyword evidence="1" id="KW-1133">Transmembrane helix</keyword>
<feature type="transmembrane region" description="Helical" evidence="1">
    <location>
        <begin position="357"/>
        <end position="378"/>
    </location>
</feature>
<keyword evidence="3" id="KW-1185">Reference proteome</keyword>
<feature type="transmembrane region" description="Helical" evidence="1">
    <location>
        <begin position="268"/>
        <end position="297"/>
    </location>
</feature>
<dbReference type="EMBL" id="FOVJ01000003">
    <property type="protein sequence ID" value="SFN77664.1"/>
    <property type="molecule type" value="Genomic_DNA"/>
</dbReference>
<evidence type="ECO:0000256" key="1">
    <source>
        <dbReference type="SAM" id="Phobius"/>
    </source>
</evidence>
<accession>A0A1I5BSB2</accession>
<feature type="transmembrane region" description="Helical" evidence="1">
    <location>
        <begin position="331"/>
        <end position="350"/>
    </location>
</feature>
<feature type="transmembrane region" description="Helical" evidence="1">
    <location>
        <begin position="12"/>
        <end position="29"/>
    </location>
</feature>
<protein>
    <recommendedName>
        <fullName evidence="4">Glycosyltransferase RgtA/B/C/D-like domain-containing protein</fullName>
    </recommendedName>
</protein>
<gene>
    <name evidence="2" type="ORF">SAMN05216386_1798</name>
</gene>
<name>A0A1I5BSB2_9PROT</name>